<dbReference type="AlphaFoldDB" id="A0A368UAS6"/>
<protein>
    <recommendedName>
        <fullName evidence="4">N-acetyltransferase domain-containing protein</fullName>
    </recommendedName>
</protein>
<evidence type="ECO:0008006" key="4">
    <source>
        <dbReference type="Google" id="ProtNLM"/>
    </source>
</evidence>
<accession>A0A368UAS6</accession>
<dbReference type="Proteomes" id="UP000253204">
    <property type="component" value="Unassembled WGS sequence"/>
</dbReference>
<organism evidence="2 3">
    <name type="scientific">Vreelandella rituensis</name>
    <dbReference type="NCBI Taxonomy" id="2282306"/>
    <lineage>
        <taxon>Bacteria</taxon>
        <taxon>Pseudomonadati</taxon>
        <taxon>Pseudomonadota</taxon>
        <taxon>Gammaproteobacteria</taxon>
        <taxon>Oceanospirillales</taxon>
        <taxon>Halomonadaceae</taxon>
        <taxon>Vreelandella</taxon>
    </lineage>
</organism>
<evidence type="ECO:0000313" key="2">
    <source>
        <dbReference type="EMBL" id="RCV93617.1"/>
    </source>
</evidence>
<name>A0A368UAS6_9GAMM</name>
<evidence type="ECO:0000256" key="1">
    <source>
        <dbReference type="SAM" id="MobiDB-lite"/>
    </source>
</evidence>
<feature type="region of interest" description="Disordered" evidence="1">
    <location>
        <begin position="155"/>
        <end position="175"/>
    </location>
</feature>
<dbReference type="InterPro" id="IPR016181">
    <property type="entry name" value="Acyl_CoA_acyltransferase"/>
</dbReference>
<reference evidence="2 3" key="1">
    <citation type="submission" date="2018-07" db="EMBL/GenBank/DDBJ databases">
        <title>Halomonas rutogse sp. nov., isolated from Lake TangqianCo on Tibetan Plateau.</title>
        <authorList>
            <person name="Lu H."/>
            <person name="Xing P."/>
            <person name="Wu Q."/>
        </authorList>
    </citation>
    <scope>NUCLEOTIDE SEQUENCE [LARGE SCALE GENOMIC DNA]</scope>
    <source>
        <strain evidence="2 3">TQ8S</strain>
    </source>
</reference>
<comment type="caution">
    <text evidence="2">The sequence shown here is derived from an EMBL/GenBank/DDBJ whole genome shotgun (WGS) entry which is preliminary data.</text>
</comment>
<dbReference type="Gene3D" id="3.40.630.30">
    <property type="match status" value="1"/>
</dbReference>
<dbReference type="SUPFAM" id="SSF55729">
    <property type="entry name" value="Acyl-CoA N-acyltransferases (Nat)"/>
    <property type="match status" value="1"/>
</dbReference>
<dbReference type="RefSeq" id="WP_114484945.1">
    <property type="nucleotide sequence ID" value="NZ_CBCSHM010000005.1"/>
</dbReference>
<sequence>MKIMPETWESKPERIDPASPLGKVDAMLQALVARESACLEAMEMHEHSGGRSVEAKGVRLFGAVTLNFSYSDEDGMASLKLHVIKVDEDKRRQGYGNLGLKAFLAAADALDLPVCLFAERWGLVGPGRNILSKWYRGHGFVDVPDWLRRPSPGELKAVAPEHDRPRASFGPSPLL</sequence>
<proteinExistence type="predicted"/>
<keyword evidence="3" id="KW-1185">Reference proteome</keyword>
<gene>
    <name evidence="2" type="ORF">DU506_00235</name>
</gene>
<evidence type="ECO:0000313" key="3">
    <source>
        <dbReference type="Proteomes" id="UP000253204"/>
    </source>
</evidence>
<dbReference type="EMBL" id="QPIJ01000001">
    <property type="protein sequence ID" value="RCV93617.1"/>
    <property type="molecule type" value="Genomic_DNA"/>
</dbReference>